<comment type="caution">
    <text evidence="2">The sequence shown here is derived from an EMBL/GenBank/DDBJ whole genome shotgun (WGS) entry which is preliminary data.</text>
</comment>
<dbReference type="Proteomes" id="UP001244295">
    <property type="component" value="Unassembled WGS sequence"/>
</dbReference>
<name>A0AAW8E6C1_9BURK</name>
<dbReference type="InterPro" id="IPR005064">
    <property type="entry name" value="BUG"/>
</dbReference>
<dbReference type="PROSITE" id="PS51318">
    <property type="entry name" value="TAT"/>
    <property type="match status" value="1"/>
</dbReference>
<dbReference type="CDD" id="cd07012">
    <property type="entry name" value="PBP2_Bug_TTT"/>
    <property type="match status" value="1"/>
</dbReference>
<dbReference type="InterPro" id="IPR042100">
    <property type="entry name" value="Bug_dom1"/>
</dbReference>
<organism evidence="2 3">
    <name type="scientific">Variovorax boronicumulans</name>
    <dbReference type="NCBI Taxonomy" id="436515"/>
    <lineage>
        <taxon>Bacteria</taxon>
        <taxon>Pseudomonadati</taxon>
        <taxon>Pseudomonadota</taxon>
        <taxon>Betaproteobacteria</taxon>
        <taxon>Burkholderiales</taxon>
        <taxon>Comamonadaceae</taxon>
        <taxon>Variovorax</taxon>
    </lineage>
</organism>
<proteinExistence type="inferred from homology"/>
<accession>A0AAW8E6C1</accession>
<dbReference type="SUPFAM" id="SSF53850">
    <property type="entry name" value="Periplasmic binding protein-like II"/>
    <property type="match status" value="1"/>
</dbReference>
<dbReference type="Gene3D" id="3.40.190.10">
    <property type="entry name" value="Periplasmic binding protein-like II"/>
    <property type="match status" value="1"/>
</dbReference>
<sequence length="341" mass="35394">MRPSSLPAAAALPLSRRRFGTWLAASAAAAGAGQAALWAGNARAADAPLSSKLRIVIPANEGGGWDQTGRALGAALLASGAVGTVTYENIGGKGGTIGLAKYVEKYDADPEALLVSGMVMVGAVALQKPAVTLAHVSPVARLTSDYEVVAVKADSPIKTPKDLVAQLRADAANTVIAGGSAGGVDHMFAGMLARVAGASASLNYQPHPGGAQVVEALETGKAAVGISGYSEFAENIANGKLRAIGVSSKHPFQGIASVRQQGVDADLANWRGVMTGKKVPPYRRGQLLEAVQRATTHDLWQKTIKRNNWDPYWMAGKDFESFLELDTAMAGPLIYLLKLKA</sequence>
<dbReference type="Pfam" id="PF03401">
    <property type="entry name" value="TctC"/>
    <property type="match status" value="1"/>
</dbReference>
<dbReference type="PANTHER" id="PTHR42928">
    <property type="entry name" value="TRICARBOXYLATE-BINDING PROTEIN"/>
    <property type="match status" value="1"/>
</dbReference>
<protein>
    <submittedName>
        <fullName evidence="2">Tricarboxylic transport membrane protein</fullName>
    </submittedName>
</protein>
<dbReference type="EMBL" id="JAUSRR010000014">
    <property type="protein sequence ID" value="MDP9927114.1"/>
    <property type="molecule type" value="Genomic_DNA"/>
</dbReference>
<dbReference type="PIRSF" id="PIRSF017082">
    <property type="entry name" value="YflP"/>
    <property type="match status" value="1"/>
</dbReference>
<dbReference type="Gene3D" id="3.40.190.150">
    <property type="entry name" value="Bordetella uptake gene, domain 1"/>
    <property type="match status" value="1"/>
</dbReference>
<evidence type="ECO:0000313" key="2">
    <source>
        <dbReference type="EMBL" id="MDP9927114.1"/>
    </source>
</evidence>
<evidence type="ECO:0000313" key="3">
    <source>
        <dbReference type="Proteomes" id="UP001244295"/>
    </source>
</evidence>
<evidence type="ECO:0000256" key="1">
    <source>
        <dbReference type="ARBA" id="ARBA00006987"/>
    </source>
</evidence>
<dbReference type="PANTHER" id="PTHR42928:SF3">
    <property type="entry name" value="UPF0065 PROTEIN YFLP"/>
    <property type="match status" value="1"/>
</dbReference>
<dbReference type="InterPro" id="IPR006311">
    <property type="entry name" value="TAT_signal"/>
</dbReference>
<dbReference type="AlphaFoldDB" id="A0AAW8E6C1"/>
<comment type="similarity">
    <text evidence="1">Belongs to the UPF0065 (bug) family.</text>
</comment>
<gene>
    <name evidence="2" type="ORF">J2W25_006165</name>
</gene>
<dbReference type="RefSeq" id="WP_370869693.1">
    <property type="nucleotide sequence ID" value="NZ_JAUSRQ010000001.1"/>
</dbReference>
<reference evidence="2" key="1">
    <citation type="submission" date="2023-07" db="EMBL/GenBank/DDBJ databases">
        <title>Sorghum-associated microbial communities from plants grown in Nebraska, USA.</title>
        <authorList>
            <person name="Schachtman D."/>
        </authorList>
    </citation>
    <scope>NUCLEOTIDE SEQUENCE</scope>
    <source>
        <strain evidence="2">DS2795</strain>
    </source>
</reference>